<accession>A0A9X9X0G9</accession>
<feature type="transmembrane region" description="Helical" evidence="1">
    <location>
        <begin position="218"/>
        <end position="239"/>
    </location>
</feature>
<dbReference type="CDD" id="cd07302">
    <property type="entry name" value="CHD"/>
    <property type="match status" value="1"/>
</dbReference>
<evidence type="ECO:0000256" key="1">
    <source>
        <dbReference type="SAM" id="Phobius"/>
    </source>
</evidence>
<sequence>MTHPALASGWISALGNSPGRRLAARLRDLLGFAGMDAVLPRRVQDLVTRQQETAENIIGIAQVAAIATFALLYAIARTANPPPMEIEPVPVALALYAVFTGFRLWLAVQRRLTPRLLTVSVVVDIAVLFGLIWAFHLQYMAPLAVVLKAPTMMYAFILIVLRALRFEARYVLLAGATAMLGWVAIVGASLIGGAMVTRSFLDYVTTPSVLIGAEFDKVVTLGMVTLLLALVVSRGRALLVEAARERIASDGLSRFFVPEIALRIRGAEEEATAGMAERRQASILMTDLRGFTRLARELSPERLLAVLAAYQELVVRAVRRHGGSIDKYLGDGILASFGAVRPSPTHAADALRAVAEIQAALAGRTLSDPAMPPIAVGMAVASGEMLFGTIGAEGRLEYTVIGDPVNLAAKLEKHNKAEGSDALTHREAFELALSQGYAPTGREEARDARQVAGAPQPLDLVLLRGP</sequence>
<dbReference type="GO" id="GO:0035556">
    <property type="term" value="P:intracellular signal transduction"/>
    <property type="evidence" value="ECO:0007669"/>
    <property type="project" value="InterPro"/>
</dbReference>
<dbReference type="GO" id="GO:0009190">
    <property type="term" value="P:cyclic nucleotide biosynthetic process"/>
    <property type="evidence" value="ECO:0007669"/>
    <property type="project" value="InterPro"/>
</dbReference>
<reference evidence="3" key="2">
    <citation type="journal article" date="2021" name="Syst. Appl. Microbiol.">
        <title>Roseomonas hellenica sp. nov., isolated from roots of wild-growing Alkanna tinctoria.</title>
        <authorList>
            <person name="Rat A."/>
            <person name="Naranjo H.D."/>
            <person name="Lebbe L."/>
            <person name="Cnockaert M."/>
            <person name="Krigas N."/>
            <person name="Grigoriadou K."/>
            <person name="Maloupa E."/>
            <person name="Willems A."/>
        </authorList>
    </citation>
    <scope>NUCLEOTIDE SEQUENCE</scope>
    <source>
        <strain evidence="3">LMG 31231</strain>
    </source>
</reference>
<feature type="domain" description="Guanylate cyclase" evidence="2">
    <location>
        <begin position="282"/>
        <end position="412"/>
    </location>
</feature>
<feature type="transmembrane region" description="Helical" evidence="1">
    <location>
        <begin position="57"/>
        <end position="76"/>
    </location>
</feature>
<feature type="transmembrane region" description="Helical" evidence="1">
    <location>
        <begin position="88"/>
        <end position="108"/>
    </location>
</feature>
<dbReference type="AlphaFoldDB" id="A0A9X9X0G9"/>
<proteinExistence type="predicted"/>
<evidence type="ECO:0000313" key="3">
    <source>
        <dbReference type="EMBL" id="MBR0672898.1"/>
    </source>
</evidence>
<dbReference type="PANTHER" id="PTHR43081:SF1">
    <property type="entry name" value="ADENYLATE CYCLASE, TERMINAL-DIFFERENTIATION SPECIFIC"/>
    <property type="match status" value="1"/>
</dbReference>
<keyword evidence="4" id="KW-1185">Reference proteome</keyword>
<feature type="transmembrane region" description="Helical" evidence="1">
    <location>
        <begin position="115"/>
        <end position="135"/>
    </location>
</feature>
<dbReference type="PROSITE" id="PS50125">
    <property type="entry name" value="GUANYLATE_CYCLASE_2"/>
    <property type="match status" value="1"/>
</dbReference>
<keyword evidence="1" id="KW-0812">Transmembrane</keyword>
<dbReference type="GO" id="GO:0004016">
    <property type="term" value="F:adenylate cyclase activity"/>
    <property type="evidence" value="ECO:0007669"/>
    <property type="project" value="UniProtKB-ARBA"/>
</dbReference>
<organism evidence="3 4">
    <name type="scientific">Neoroseomonas soli</name>
    <dbReference type="NCBI Taxonomy" id="1081025"/>
    <lineage>
        <taxon>Bacteria</taxon>
        <taxon>Pseudomonadati</taxon>
        <taxon>Pseudomonadota</taxon>
        <taxon>Alphaproteobacteria</taxon>
        <taxon>Acetobacterales</taxon>
        <taxon>Acetobacteraceae</taxon>
        <taxon>Neoroseomonas</taxon>
    </lineage>
</organism>
<protein>
    <submittedName>
        <fullName evidence="3">Adenylate/guanylate cyclase domain-containing protein</fullName>
    </submittedName>
</protein>
<evidence type="ECO:0000259" key="2">
    <source>
        <dbReference type="PROSITE" id="PS50125"/>
    </source>
</evidence>
<feature type="transmembrane region" description="Helical" evidence="1">
    <location>
        <begin position="141"/>
        <end position="164"/>
    </location>
</feature>
<reference evidence="3" key="1">
    <citation type="submission" date="2020-01" db="EMBL/GenBank/DDBJ databases">
        <authorList>
            <person name="Rat A."/>
        </authorList>
    </citation>
    <scope>NUCLEOTIDE SEQUENCE</scope>
    <source>
        <strain evidence="3">LMG 31231</strain>
    </source>
</reference>
<dbReference type="Pfam" id="PF00211">
    <property type="entry name" value="Guanylate_cyc"/>
    <property type="match status" value="1"/>
</dbReference>
<dbReference type="EMBL" id="JAAEDM010000053">
    <property type="protein sequence ID" value="MBR0672898.1"/>
    <property type="molecule type" value="Genomic_DNA"/>
</dbReference>
<dbReference type="PANTHER" id="PTHR43081">
    <property type="entry name" value="ADENYLATE CYCLASE, TERMINAL-DIFFERENTIATION SPECIFIC-RELATED"/>
    <property type="match status" value="1"/>
</dbReference>
<dbReference type="InterPro" id="IPR050697">
    <property type="entry name" value="Adenylyl/Guanylyl_Cyclase_3/4"/>
</dbReference>
<feature type="transmembrane region" description="Helical" evidence="1">
    <location>
        <begin position="171"/>
        <end position="198"/>
    </location>
</feature>
<comment type="caution">
    <text evidence="3">The sequence shown here is derived from an EMBL/GenBank/DDBJ whole genome shotgun (WGS) entry which is preliminary data.</text>
</comment>
<name>A0A9X9X0G9_9PROT</name>
<dbReference type="InterPro" id="IPR001054">
    <property type="entry name" value="A/G_cyclase"/>
</dbReference>
<keyword evidence="1" id="KW-1133">Transmembrane helix</keyword>
<dbReference type="Gene3D" id="3.30.70.1230">
    <property type="entry name" value="Nucleotide cyclase"/>
    <property type="match status" value="1"/>
</dbReference>
<dbReference type="Proteomes" id="UP001138751">
    <property type="component" value="Unassembled WGS sequence"/>
</dbReference>
<gene>
    <name evidence="3" type="ORF">GXW76_17085</name>
</gene>
<dbReference type="SMART" id="SM00044">
    <property type="entry name" value="CYCc"/>
    <property type="match status" value="1"/>
</dbReference>
<dbReference type="SUPFAM" id="SSF55073">
    <property type="entry name" value="Nucleotide cyclase"/>
    <property type="match status" value="1"/>
</dbReference>
<keyword evidence="1" id="KW-0472">Membrane</keyword>
<dbReference type="RefSeq" id="WP_211863314.1">
    <property type="nucleotide sequence ID" value="NZ_JAAEDM010000053.1"/>
</dbReference>
<dbReference type="InterPro" id="IPR029787">
    <property type="entry name" value="Nucleotide_cyclase"/>
</dbReference>
<evidence type="ECO:0000313" key="4">
    <source>
        <dbReference type="Proteomes" id="UP001138751"/>
    </source>
</evidence>